<feature type="non-terminal residue" evidence="1">
    <location>
        <position position="1"/>
    </location>
</feature>
<proteinExistence type="predicted"/>
<comment type="caution">
    <text evidence="1">The sequence shown here is derived from an EMBL/GenBank/DDBJ whole genome shotgun (WGS) entry which is preliminary data.</text>
</comment>
<organism evidence="1 2">
    <name type="scientific">Symbiodinium necroappetens</name>
    <dbReference type="NCBI Taxonomy" id="1628268"/>
    <lineage>
        <taxon>Eukaryota</taxon>
        <taxon>Sar</taxon>
        <taxon>Alveolata</taxon>
        <taxon>Dinophyceae</taxon>
        <taxon>Suessiales</taxon>
        <taxon>Symbiodiniaceae</taxon>
        <taxon>Symbiodinium</taxon>
    </lineage>
</organism>
<name>A0A812V8B5_9DINO</name>
<evidence type="ECO:0000313" key="2">
    <source>
        <dbReference type="Proteomes" id="UP000601435"/>
    </source>
</evidence>
<reference evidence="1" key="1">
    <citation type="submission" date="2021-02" db="EMBL/GenBank/DDBJ databases">
        <authorList>
            <person name="Dougan E. K."/>
            <person name="Rhodes N."/>
            <person name="Thang M."/>
            <person name="Chan C."/>
        </authorList>
    </citation>
    <scope>NUCLEOTIDE SEQUENCE</scope>
</reference>
<protein>
    <recommendedName>
        <fullName evidence="3">C3H1-type domain-containing protein</fullName>
    </recommendedName>
</protein>
<dbReference type="AlphaFoldDB" id="A0A812V8B5"/>
<feature type="non-terminal residue" evidence="1">
    <location>
        <position position="55"/>
    </location>
</feature>
<evidence type="ECO:0000313" key="1">
    <source>
        <dbReference type="EMBL" id="CAE7615598.1"/>
    </source>
</evidence>
<dbReference type="OrthoDB" id="431969at2759"/>
<dbReference type="EMBL" id="CAJNJA010028937">
    <property type="protein sequence ID" value="CAE7615598.1"/>
    <property type="molecule type" value="Genomic_DNA"/>
</dbReference>
<accession>A0A812V8B5</accession>
<evidence type="ECO:0008006" key="3">
    <source>
        <dbReference type="Google" id="ProtNLM"/>
    </source>
</evidence>
<gene>
    <name evidence="1" type="ORF">SNEC2469_LOCUS17479</name>
</gene>
<dbReference type="Proteomes" id="UP000601435">
    <property type="component" value="Unassembled WGS sequence"/>
</dbReference>
<keyword evidence="2" id="KW-1185">Reference proteome</keyword>
<sequence>AETPGSRHHGGGECNPCAWYWKPQGCLRGKECGYCHLCPEGEVKLRKKAKLAAMR</sequence>